<evidence type="ECO:0000256" key="1">
    <source>
        <dbReference type="PROSITE-ProRule" id="PRU00169"/>
    </source>
</evidence>
<dbReference type="OrthoDB" id="9813903at2"/>
<dbReference type="CDD" id="cd01949">
    <property type="entry name" value="GGDEF"/>
    <property type="match status" value="1"/>
</dbReference>
<organism evidence="5 6">
    <name type="scientific">Neptunomonas concharum</name>
    <dbReference type="NCBI Taxonomy" id="1031538"/>
    <lineage>
        <taxon>Bacteria</taxon>
        <taxon>Pseudomonadati</taxon>
        <taxon>Pseudomonadota</taxon>
        <taxon>Gammaproteobacteria</taxon>
        <taxon>Oceanospirillales</taxon>
        <taxon>Oceanospirillaceae</taxon>
        <taxon>Neptunomonas</taxon>
    </lineage>
</organism>
<dbReference type="GO" id="GO:0071111">
    <property type="term" value="F:cyclic-guanylate-specific phosphodiesterase activity"/>
    <property type="evidence" value="ECO:0007669"/>
    <property type="project" value="InterPro"/>
</dbReference>
<dbReference type="Pfam" id="PF00563">
    <property type="entry name" value="EAL"/>
    <property type="match status" value="1"/>
</dbReference>
<dbReference type="SUPFAM" id="SSF141868">
    <property type="entry name" value="EAL domain-like"/>
    <property type="match status" value="1"/>
</dbReference>
<reference evidence="5 6" key="1">
    <citation type="journal article" date="2019" name="Biochem. Eng. J.">
        <title>Metabolic engineering of the marine bacteria Neptunomonas concharum for the production of acetoin and meso-2,3-butanediol from acetate.</title>
        <authorList>
            <person name="Li W."/>
            <person name="Pu N."/>
            <person name="Liu C.-X."/>
            <person name="Yuan Q.-P."/>
            <person name="Li Z.-J."/>
        </authorList>
    </citation>
    <scope>NUCLEOTIDE SEQUENCE [LARGE SCALE GENOMIC DNA]</scope>
    <source>
        <strain evidence="5 6">JCM17730</strain>
    </source>
</reference>
<dbReference type="SMART" id="SM00448">
    <property type="entry name" value="REC"/>
    <property type="match status" value="1"/>
</dbReference>
<dbReference type="GO" id="GO:0000160">
    <property type="term" value="P:phosphorelay signal transduction system"/>
    <property type="evidence" value="ECO:0007669"/>
    <property type="project" value="InterPro"/>
</dbReference>
<dbReference type="InterPro" id="IPR011006">
    <property type="entry name" value="CheY-like_superfamily"/>
</dbReference>
<keyword evidence="1" id="KW-0597">Phosphoprotein</keyword>
<evidence type="ECO:0000259" key="4">
    <source>
        <dbReference type="PROSITE" id="PS50887"/>
    </source>
</evidence>
<gene>
    <name evidence="5" type="ORF">F0U83_10910</name>
</gene>
<dbReference type="SUPFAM" id="SSF52172">
    <property type="entry name" value="CheY-like"/>
    <property type="match status" value="1"/>
</dbReference>
<proteinExistence type="predicted"/>
<dbReference type="Gene3D" id="3.40.50.2300">
    <property type="match status" value="1"/>
</dbReference>
<dbReference type="Pfam" id="PF00990">
    <property type="entry name" value="GGDEF"/>
    <property type="match status" value="1"/>
</dbReference>
<dbReference type="SMART" id="SM00052">
    <property type="entry name" value="EAL"/>
    <property type="match status" value="1"/>
</dbReference>
<protein>
    <submittedName>
        <fullName evidence="5">EAL domain-containing protein</fullName>
    </submittedName>
</protein>
<feature type="domain" description="EAL" evidence="3">
    <location>
        <begin position="486"/>
        <end position="739"/>
    </location>
</feature>
<dbReference type="RefSeq" id="WP_138987511.1">
    <property type="nucleotide sequence ID" value="NZ_CP043869.1"/>
</dbReference>
<dbReference type="InterPro" id="IPR021800">
    <property type="entry name" value="DUF3369"/>
</dbReference>
<dbReference type="Proteomes" id="UP000324760">
    <property type="component" value="Chromosome"/>
</dbReference>
<accession>A0A5P1RC24</accession>
<sequence length="744" mass="84301">MKPPHHEDDLFDFAEDDQTALQDADREAWRILVVDDDQDVHEATRFALKNQRILGKNLDIYSAYTGHDAQTMLQQSEQFACILLDVVMETPDAGLKLVSHIREELREDTTRIILRTGQPGYAPESEVIEKYDINDYKSKDELTRSRLITTLTSSIRSYQQIKTIKANKEGLAMIINGAPTLFRERAIGTFAKGVLLQLCSLLQIEKNGFLCCCEDIHHEIKVLAAYGQYKSMSGSILNSSEHPDIVHEIKQVIQSQQRFIGENYVILHMRSPHSDNLIVKVDTHKNLSETDLHLLSLFSVSISVGFDNARLFERMENLAYIDPLTRLPNRTGYLYELTQHINQQTPFYLVLADIDNFQAINDGLGYQVGNNTLIAIAKHLPSLLGDDTLTGRISADTFCVMIPDSNRDYVHDKLMKLELSLSESFNIDGYEIPLSLTMGLVHFPEHGSEAETLLQNASIALKHAKKTNRAGFSEFGHEYEQQLQHRLHMAAELRHCVERNELKLMFQAQICLSTMNIIGAEALVRWHHQGRTVPPNDFISTAESSGYIVPMGYWILEEACKQQVNWLAQTGEEIVVAVNVSVRQLKDPHFIQRMDEILLTTGINTSSLEVEITESMMMEDSDGLTAILHQIRQRGVHVALDDFGTGYSSLSYLQKLPISHLKIDRSFINKITGNKEDRAITALMVRMGELLNMKVIAEGVESPEQQQELIRLGCHEAQGYLYSKPLLTEDFIDLLHQINGQELS</sequence>
<dbReference type="InterPro" id="IPR029787">
    <property type="entry name" value="Nucleotide_cyclase"/>
</dbReference>
<dbReference type="InterPro" id="IPR001789">
    <property type="entry name" value="Sig_transdc_resp-reg_receiver"/>
</dbReference>
<dbReference type="NCBIfam" id="TIGR00254">
    <property type="entry name" value="GGDEF"/>
    <property type="match status" value="1"/>
</dbReference>
<evidence type="ECO:0000313" key="5">
    <source>
        <dbReference type="EMBL" id="QEQ97180.1"/>
    </source>
</evidence>
<dbReference type="EMBL" id="CP043869">
    <property type="protein sequence ID" value="QEQ97180.1"/>
    <property type="molecule type" value="Genomic_DNA"/>
</dbReference>
<feature type="domain" description="Response regulatory" evidence="2">
    <location>
        <begin position="30"/>
        <end position="154"/>
    </location>
</feature>
<feature type="modified residue" description="4-aspartylphosphate" evidence="1">
    <location>
        <position position="85"/>
    </location>
</feature>
<keyword evidence="6" id="KW-1185">Reference proteome</keyword>
<dbReference type="InterPro" id="IPR050706">
    <property type="entry name" value="Cyclic-di-GMP_PDE-like"/>
</dbReference>
<dbReference type="PANTHER" id="PTHR33121">
    <property type="entry name" value="CYCLIC DI-GMP PHOSPHODIESTERASE PDEF"/>
    <property type="match status" value="1"/>
</dbReference>
<dbReference type="InterPro" id="IPR000160">
    <property type="entry name" value="GGDEF_dom"/>
</dbReference>
<dbReference type="Pfam" id="PF11849">
    <property type="entry name" value="DUF3369"/>
    <property type="match status" value="1"/>
</dbReference>
<feature type="domain" description="GGDEF" evidence="4">
    <location>
        <begin position="345"/>
        <end position="477"/>
    </location>
</feature>
<dbReference type="Pfam" id="PF00072">
    <property type="entry name" value="Response_reg"/>
    <property type="match status" value="1"/>
</dbReference>
<dbReference type="AlphaFoldDB" id="A0A5P1RC24"/>
<dbReference type="PROSITE" id="PS50883">
    <property type="entry name" value="EAL"/>
    <property type="match status" value="1"/>
</dbReference>
<dbReference type="CDD" id="cd01948">
    <property type="entry name" value="EAL"/>
    <property type="match status" value="1"/>
</dbReference>
<dbReference type="Gene3D" id="3.20.20.450">
    <property type="entry name" value="EAL domain"/>
    <property type="match status" value="1"/>
</dbReference>
<dbReference type="PROSITE" id="PS50110">
    <property type="entry name" value="RESPONSE_REGULATORY"/>
    <property type="match status" value="1"/>
</dbReference>
<dbReference type="PROSITE" id="PS50887">
    <property type="entry name" value="GGDEF"/>
    <property type="match status" value="1"/>
</dbReference>
<evidence type="ECO:0000259" key="2">
    <source>
        <dbReference type="PROSITE" id="PS50110"/>
    </source>
</evidence>
<dbReference type="InterPro" id="IPR001633">
    <property type="entry name" value="EAL_dom"/>
</dbReference>
<dbReference type="PANTHER" id="PTHR33121:SF71">
    <property type="entry name" value="OXYGEN SENSOR PROTEIN DOSP"/>
    <property type="match status" value="1"/>
</dbReference>
<dbReference type="InterPro" id="IPR035919">
    <property type="entry name" value="EAL_sf"/>
</dbReference>
<dbReference type="Gene3D" id="3.30.70.270">
    <property type="match status" value="1"/>
</dbReference>
<evidence type="ECO:0000313" key="6">
    <source>
        <dbReference type="Proteomes" id="UP000324760"/>
    </source>
</evidence>
<dbReference type="SMART" id="SM00267">
    <property type="entry name" value="GGDEF"/>
    <property type="match status" value="1"/>
</dbReference>
<dbReference type="KEGG" id="ncu:F0U83_10910"/>
<name>A0A5P1RC24_9GAMM</name>
<dbReference type="InterPro" id="IPR043128">
    <property type="entry name" value="Rev_trsase/Diguanyl_cyclase"/>
</dbReference>
<dbReference type="SUPFAM" id="SSF55073">
    <property type="entry name" value="Nucleotide cyclase"/>
    <property type="match status" value="1"/>
</dbReference>
<evidence type="ECO:0000259" key="3">
    <source>
        <dbReference type="PROSITE" id="PS50883"/>
    </source>
</evidence>